<dbReference type="AlphaFoldDB" id="A0A5J9SH94"/>
<dbReference type="Proteomes" id="UP000324897">
    <property type="component" value="Unassembled WGS sequence"/>
</dbReference>
<sequence>MPIEMPRGLPFSVDIWTLASSLTRHRFHIHAHRDHLAGIAGTAAALCIYASSVTVLIMLRYFPQFNRAALWSLRPARLRCSCALMFLFEGAFSAVLHTGDCLLTTDCVHALPLLPHPSRLIDYIFVDCTFA</sequence>
<keyword evidence="1" id="KW-1133">Transmembrane helix</keyword>
<dbReference type="GO" id="GO:0006303">
    <property type="term" value="P:double-strand break repair via nonhomologous end joining"/>
    <property type="evidence" value="ECO:0007669"/>
    <property type="project" value="TreeGrafter"/>
</dbReference>
<dbReference type="Gene3D" id="3.60.15.10">
    <property type="entry name" value="Ribonuclease Z/Hydroxyacylglutathione hydrolase-like"/>
    <property type="match status" value="1"/>
</dbReference>
<keyword evidence="1" id="KW-0472">Membrane</keyword>
<dbReference type="GO" id="GO:0036297">
    <property type="term" value="P:interstrand cross-link repair"/>
    <property type="evidence" value="ECO:0007669"/>
    <property type="project" value="TreeGrafter"/>
</dbReference>
<dbReference type="GO" id="GO:0035312">
    <property type="term" value="F:5'-3' DNA exonuclease activity"/>
    <property type="evidence" value="ECO:0007669"/>
    <property type="project" value="TreeGrafter"/>
</dbReference>
<name>A0A5J9SH94_9POAL</name>
<evidence type="ECO:0000313" key="2">
    <source>
        <dbReference type="EMBL" id="TVT98439.1"/>
    </source>
</evidence>
<dbReference type="GO" id="GO:0003684">
    <property type="term" value="F:damaged DNA binding"/>
    <property type="evidence" value="ECO:0007669"/>
    <property type="project" value="TreeGrafter"/>
</dbReference>
<dbReference type="InterPro" id="IPR036866">
    <property type="entry name" value="RibonucZ/Hydroxyglut_hydro"/>
</dbReference>
<accession>A0A5J9SH94</accession>
<proteinExistence type="predicted"/>
<evidence type="ECO:0000313" key="3">
    <source>
        <dbReference type="Proteomes" id="UP000324897"/>
    </source>
</evidence>
<keyword evidence="1" id="KW-0812">Transmembrane</keyword>
<evidence type="ECO:0000256" key="1">
    <source>
        <dbReference type="SAM" id="Phobius"/>
    </source>
</evidence>
<keyword evidence="3" id="KW-1185">Reference proteome</keyword>
<feature type="non-terminal residue" evidence="2">
    <location>
        <position position="1"/>
    </location>
</feature>
<dbReference type="PANTHER" id="PTHR23240">
    <property type="entry name" value="DNA CROSS-LINK REPAIR PROTEIN PSO2/SNM1-RELATED"/>
    <property type="match status" value="1"/>
</dbReference>
<feature type="transmembrane region" description="Helical" evidence="1">
    <location>
        <begin position="36"/>
        <end position="59"/>
    </location>
</feature>
<reference evidence="2 3" key="1">
    <citation type="journal article" date="2019" name="Sci. Rep.">
        <title>A high-quality genome of Eragrostis curvula grass provides insights into Poaceae evolution and supports new strategies to enhance forage quality.</title>
        <authorList>
            <person name="Carballo J."/>
            <person name="Santos B.A.C.M."/>
            <person name="Zappacosta D."/>
            <person name="Garbus I."/>
            <person name="Selva J.P."/>
            <person name="Gallo C.A."/>
            <person name="Diaz A."/>
            <person name="Albertini E."/>
            <person name="Caccamo M."/>
            <person name="Echenique V."/>
        </authorList>
    </citation>
    <scope>NUCLEOTIDE SEQUENCE [LARGE SCALE GENOMIC DNA]</scope>
    <source>
        <strain evidence="3">cv. Victoria</strain>
        <tissue evidence="2">Leaf</tissue>
    </source>
</reference>
<dbReference type="Gramene" id="TVT98439">
    <property type="protein sequence ID" value="TVT98439"/>
    <property type="gene ID" value="EJB05_56267"/>
</dbReference>
<dbReference type="SUPFAM" id="SSF56281">
    <property type="entry name" value="Metallo-hydrolase/oxidoreductase"/>
    <property type="match status" value="1"/>
</dbReference>
<comment type="caution">
    <text evidence="2">The sequence shown here is derived from an EMBL/GenBank/DDBJ whole genome shotgun (WGS) entry which is preliminary data.</text>
</comment>
<gene>
    <name evidence="2" type="ORF">EJB05_56267</name>
</gene>
<protein>
    <submittedName>
        <fullName evidence="2">Uncharacterized protein</fullName>
    </submittedName>
</protein>
<dbReference type="EMBL" id="RWGY01000859">
    <property type="protein sequence ID" value="TVT98439.1"/>
    <property type="molecule type" value="Genomic_DNA"/>
</dbReference>
<organism evidence="2 3">
    <name type="scientific">Eragrostis curvula</name>
    <name type="common">weeping love grass</name>
    <dbReference type="NCBI Taxonomy" id="38414"/>
    <lineage>
        <taxon>Eukaryota</taxon>
        <taxon>Viridiplantae</taxon>
        <taxon>Streptophyta</taxon>
        <taxon>Embryophyta</taxon>
        <taxon>Tracheophyta</taxon>
        <taxon>Spermatophyta</taxon>
        <taxon>Magnoliopsida</taxon>
        <taxon>Liliopsida</taxon>
        <taxon>Poales</taxon>
        <taxon>Poaceae</taxon>
        <taxon>PACMAD clade</taxon>
        <taxon>Chloridoideae</taxon>
        <taxon>Eragrostideae</taxon>
        <taxon>Eragrostidinae</taxon>
        <taxon>Eragrostis</taxon>
    </lineage>
</organism>
<dbReference type="PANTHER" id="PTHR23240:SF29">
    <property type="entry name" value="OS08G0107600 PROTEIN"/>
    <property type="match status" value="1"/>
</dbReference>
<dbReference type="OrthoDB" id="262529at2759"/>